<gene>
    <name evidence="1" type="ORF">LCGC14_2991980</name>
</gene>
<accession>A0A0F8XR48</accession>
<sequence>MAESLKAKLARIAEDYAAEPNADARLQKQINLLADAITQQAKPKAKRARE</sequence>
<name>A0A0F8XR48_9ZZZZ</name>
<comment type="caution">
    <text evidence="1">The sequence shown here is derived from an EMBL/GenBank/DDBJ whole genome shotgun (WGS) entry which is preliminary data.</text>
</comment>
<reference evidence="1" key="1">
    <citation type="journal article" date="2015" name="Nature">
        <title>Complex archaea that bridge the gap between prokaryotes and eukaryotes.</title>
        <authorList>
            <person name="Spang A."/>
            <person name="Saw J.H."/>
            <person name="Jorgensen S.L."/>
            <person name="Zaremba-Niedzwiedzka K."/>
            <person name="Martijn J."/>
            <person name="Lind A.E."/>
            <person name="van Eijk R."/>
            <person name="Schleper C."/>
            <person name="Guy L."/>
            <person name="Ettema T.J."/>
        </authorList>
    </citation>
    <scope>NUCLEOTIDE SEQUENCE</scope>
</reference>
<dbReference type="AlphaFoldDB" id="A0A0F8XR48"/>
<proteinExistence type="predicted"/>
<protein>
    <submittedName>
        <fullName evidence="1">Uncharacterized protein</fullName>
    </submittedName>
</protein>
<evidence type="ECO:0000313" key="1">
    <source>
        <dbReference type="EMBL" id="KKK63670.1"/>
    </source>
</evidence>
<organism evidence="1">
    <name type="scientific">marine sediment metagenome</name>
    <dbReference type="NCBI Taxonomy" id="412755"/>
    <lineage>
        <taxon>unclassified sequences</taxon>
        <taxon>metagenomes</taxon>
        <taxon>ecological metagenomes</taxon>
    </lineage>
</organism>
<dbReference type="EMBL" id="LAZR01061393">
    <property type="protein sequence ID" value="KKK63670.1"/>
    <property type="molecule type" value="Genomic_DNA"/>
</dbReference>